<dbReference type="EMBL" id="LUEZ02000215">
    <property type="protein sequence ID" value="RDB15101.1"/>
    <property type="molecule type" value="Genomic_DNA"/>
</dbReference>
<name>A0A369IZE1_HYPMA</name>
<dbReference type="PANTHER" id="PTHR47332">
    <property type="entry name" value="SET DOMAIN-CONTAINING PROTEIN 5"/>
    <property type="match status" value="1"/>
</dbReference>
<evidence type="ECO:0000313" key="5">
    <source>
        <dbReference type="Proteomes" id="UP000076154"/>
    </source>
</evidence>
<dbReference type="CDD" id="cd20071">
    <property type="entry name" value="SET_SMYD"/>
    <property type="match status" value="1"/>
</dbReference>
<accession>A0A369IZE1</accession>
<dbReference type="AlphaFoldDB" id="A0A369IZE1"/>
<feature type="region of interest" description="Disordered" evidence="1">
    <location>
        <begin position="43"/>
        <end position="88"/>
    </location>
</feature>
<dbReference type="Proteomes" id="UP000076154">
    <property type="component" value="Unassembled WGS sequence"/>
</dbReference>
<dbReference type="Gene3D" id="2.170.270.10">
    <property type="entry name" value="SET domain"/>
    <property type="match status" value="1"/>
</dbReference>
<sequence>MGLSFLTFLLSLVMWAPIVDHHQWLFHPPPFLSHSHRLPPSSLDSMKRGFLNKPPKSSAQAEPKAPDLAECKAQTSQKTDTSPVQIPTVAEPLPKPSRFITFPPRSFNFNMVSLPLVKSRPEEPVVLCLLYPEAREKLLAIPGFPTPFIPPPAYYLLPQKPYEIRSAPGMGTAMFASVALQLGDLILQERPICLIPLAFPAVAMTTAEQVVEKLLENLSPLNRMEFYQLHNCKGKELSQLRGIMDTNCLSIGALPGPYQGTNAVVCRDLSRINHSCAPNAEHKWDLNSMTFSVRAVRPIQPGEQISITYEYTFQSRAERQSTLKEKYSFTCVCSSCTLQAKESARSDIRRAILDVASSQVTEAIRTQDAAIKNWAMHPTAVEDQITKRSRRVLDYMEEEGIYDEHLFSTHSAWLCKVYSVLRNREAVVKLAKRAAVISTAVLWERWWME</sequence>
<dbReference type="PANTHER" id="PTHR47332:SF4">
    <property type="entry name" value="SET DOMAIN-CONTAINING PROTEIN 5"/>
    <property type="match status" value="1"/>
</dbReference>
<dbReference type="SMART" id="SM00317">
    <property type="entry name" value="SET"/>
    <property type="match status" value="1"/>
</dbReference>
<dbReference type="InterPro" id="IPR001214">
    <property type="entry name" value="SET_dom"/>
</dbReference>
<organism evidence="4 5">
    <name type="scientific">Hypsizygus marmoreus</name>
    <name type="common">White beech mushroom</name>
    <name type="synonym">Agaricus marmoreus</name>
    <dbReference type="NCBI Taxonomy" id="39966"/>
    <lineage>
        <taxon>Eukaryota</taxon>
        <taxon>Fungi</taxon>
        <taxon>Dikarya</taxon>
        <taxon>Basidiomycota</taxon>
        <taxon>Agaricomycotina</taxon>
        <taxon>Agaricomycetes</taxon>
        <taxon>Agaricomycetidae</taxon>
        <taxon>Agaricales</taxon>
        <taxon>Tricholomatineae</taxon>
        <taxon>Lyophyllaceae</taxon>
        <taxon>Hypsizygus</taxon>
    </lineage>
</organism>
<dbReference type="PROSITE" id="PS50280">
    <property type="entry name" value="SET"/>
    <property type="match status" value="1"/>
</dbReference>
<feature type="domain" description="SET" evidence="3">
    <location>
        <begin position="160"/>
        <end position="310"/>
    </location>
</feature>
<evidence type="ECO:0000256" key="1">
    <source>
        <dbReference type="SAM" id="MobiDB-lite"/>
    </source>
</evidence>
<feature type="compositionally biased region" description="Polar residues" evidence="1">
    <location>
        <begin position="73"/>
        <end position="85"/>
    </location>
</feature>
<dbReference type="STRING" id="39966.A0A369IZE1"/>
<dbReference type="Gene3D" id="1.25.40.10">
    <property type="entry name" value="Tetratricopeptide repeat domain"/>
    <property type="match status" value="1"/>
</dbReference>
<gene>
    <name evidence="4" type="primary">set5_6</name>
    <name evidence="4" type="ORF">Hypma_005222</name>
</gene>
<feature type="signal peptide" evidence="2">
    <location>
        <begin position="1"/>
        <end position="21"/>
    </location>
</feature>
<reference evidence="4" key="1">
    <citation type="submission" date="2018-04" db="EMBL/GenBank/DDBJ databases">
        <title>Whole genome sequencing of Hypsizygus marmoreus.</title>
        <authorList>
            <person name="Choi I.-G."/>
            <person name="Min B."/>
            <person name="Kim J.-G."/>
            <person name="Kim S."/>
            <person name="Oh Y.-L."/>
            <person name="Kong W.-S."/>
            <person name="Park H."/>
            <person name="Jeong J."/>
            <person name="Song E.-S."/>
        </authorList>
    </citation>
    <scope>NUCLEOTIDE SEQUENCE [LARGE SCALE GENOMIC DNA]</scope>
    <source>
        <strain evidence="4">51987-8</strain>
    </source>
</reference>
<dbReference type="InterPro" id="IPR046341">
    <property type="entry name" value="SET_dom_sf"/>
</dbReference>
<evidence type="ECO:0000313" key="4">
    <source>
        <dbReference type="EMBL" id="RDB15101.1"/>
    </source>
</evidence>
<dbReference type="SUPFAM" id="SSF82199">
    <property type="entry name" value="SET domain"/>
    <property type="match status" value="1"/>
</dbReference>
<feature type="chain" id="PRO_5016843098" evidence="2">
    <location>
        <begin position="22"/>
        <end position="449"/>
    </location>
</feature>
<keyword evidence="5" id="KW-1185">Reference proteome</keyword>
<proteinExistence type="predicted"/>
<dbReference type="OrthoDB" id="5945798at2759"/>
<comment type="caution">
    <text evidence="4">The sequence shown here is derived from an EMBL/GenBank/DDBJ whole genome shotgun (WGS) entry which is preliminary data.</text>
</comment>
<dbReference type="Pfam" id="PF00856">
    <property type="entry name" value="SET"/>
    <property type="match status" value="1"/>
</dbReference>
<dbReference type="InterPro" id="IPR011990">
    <property type="entry name" value="TPR-like_helical_dom_sf"/>
</dbReference>
<protein>
    <submittedName>
        <fullName evidence="4">SET domain-containing protein 5</fullName>
    </submittedName>
</protein>
<dbReference type="InParanoid" id="A0A369IZE1"/>
<dbReference type="InterPro" id="IPR053185">
    <property type="entry name" value="SET_domain_protein"/>
</dbReference>
<keyword evidence="2" id="KW-0732">Signal</keyword>
<evidence type="ECO:0000259" key="3">
    <source>
        <dbReference type="PROSITE" id="PS50280"/>
    </source>
</evidence>
<evidence type="ECO:0000256" key="2">
    <source>
        <dbReference type="SAM" id="SignalP"/>
    </source>
</evidence>